<protein>
    <submittedName>
        <fullName evidence="2">Uncharacterized protein</fullName>
    </submittedName>
</protein>
<feature type="signal peptide" evidence="1">
    <location>
        <begin position="1"/>
        <end position="21"/>
    </location>
</feature>
<dbReference type="Proteomes" id="UP001595629">
    <property type="component" value="Unassembled WGS sequence"/>
</dbReference>
<dbReference type="EMBL" id="JBHRXI010000001">
    <property type="protein sequence ID" value="MFC3612571.1"/>
    <property type="molecule type" value="Genomic_DNA"/>
</dbReference>
<evidence type="ECO:0000313" key="2">
    <source>
        <dbReference type="EMBL" id="MFC3612571.1"/>
    </source>
</evidence>
<name>A0ABV7TAD6_9RHOB</name>
<proteinExistence type="predicted"/>
<dbReference type="RefSeq" id="WP_386733747.1">
    <property type="nucleotide sequence ID" value="NZ_JBHRXI010000001.1"/>
</dbReference>
<reference evidence="3" key="1">
    <citation type="journal article" date="2019" name="Int. J. Syst. Evol. Microbiol.">
        <title>The Global Catalogue of Microorganisms (GCM) 10K type strain sequencing project: providing services to taxonomists for standard genome sequencing and annotation.</title>
        <authorList>
            <consortium name="The Broad Institute Genomics Platform"/>
            <consortium name="The Broad Institute Genome Sequencing Center for Infectious Disease"/>
            <person name="Wu L."/>
            <person name="Ma J."/>
        </authorList>
    </citation>
    <scope>NUCLEOTIDE SEQUENCE [LARGE SCALE GENOMIC DNA]</scope>
    <source>
        <strain evidence="3">KCTC 42911</strain>
    </source>
</reference>
<evidence type="ECO:0000313" key="3">
    <source>
        <dbReference type="Proteomes" id="UP001595629"/>
    </source>
</evidence>
<accession>A0ABV7TAD6</accession>
<keyword evidence="1" id="KW-0732">Signal</keyword>
<comment type="caution">
    <text evidence="2">The sequence shown here is derived from an EMBL/GenBank/DDBJ whole genome shotgun (WGS) entry which is preliminary data.</text>
</comment>
<evidence type="ECO:0000256" key="1">
    <source>
        <dbReference type="SAM" id="SignalP"/>
    </source>
</evidence>
<gene>
    <name evidence="2" type="ORF">ACFORG_02260</name>
</gene>
<keyword evidence="3" id="KW-1185">Reference proteome</keyword>
<organism evidence="2 3">
    <name type="scientific">Lutimaribacter marinistellae</name>
    <dbReference type="NCBI Taxonomy" id="1820329"/>
    <lineage>
        <taxon>Bacteria</taxon>
        <taxon>Pseudomonadati</taxon>
        <taxon>Pseudomonadota</taxon>
        <taxon>Alphaproteobacteria</taxon>
        <taxon>Rhodobacterales</taxon>
        <taxon>Roseobacteraceae</taxon>
        <taxon>Lutimaribacter</taxon>
    </lineage>
</organism>
<sequence length="105" mass="10500">MKKVIAAIATCAAFVPAVSYAAAIDDARERNICDVTDAEYLEDGRLKVVCVPGTVNPAYAGNVATPAVLGGTGLNQAAVAGAVAVVFLAIALGDDDSTTTTTTSP</sequence>
<feature type="chain" id="PRO_5046123655" evidence="1">
    <location>
        <begin position="22"/>
        <end position="105"/>
    </location>
</feature>